<evidence type="ECO:0000259" key="7">
    <source>
        <dbReference type="Pfam" id="PF02687"/>
    </source>
</evidence>
<evidence type="ECO:0000256" key="3">
    <source>
        <dbReference type="ARBA" id="ARBA00022692"/>
    </source>
</evidence>
<feature type="domain" description="ABC3 transporter permease C-terminal" evidence="7">
    <location>
        <begin position="290"/>
        <end position="403"/>
    </location>
</feature>
<evidence type="ECO:0000259" key="8">
    <source>
        <dbReference type="Pfam" id="PF12704"/>
    </source>
</evidence>
<feature type="transmembrane region" description="Helical" evidence="6">
    <location>
        <begin position="675"/>
        <end position="696"/>
    </location>
</feature>
<comment type="subcellular location">
    <subcellularLocation>
        <location evidence="1">Cell membrane</location>
        <topology evidence="1">Multi-pass membrane protein</topology>
    </subcellularLocation>
</comment>
<dbReference type="PANTHER" id="PTHR30572">
    <property type="entry name" value="MEMBRANE COMPONENT OF TRANSPORTER-RELATED"/>
    <property type="match status" value="1"/>
</dbReference>
<sequence>MLKNHLHIALRNLRRNKAYTFINVAGLALSMACGILIFTMVKYHNGFDNFHADSDRIYRVVTEQHRDAVSYTNSVPTPLGKQFRQDYTYAEKVARVARFNNLLITIKNSGGGKKFMEEHSVGFVEGGYFDIFNFPFAMGNKQTALAEPNTVVITEQMAKKYFGNEDPLNKIITLENSIDFKVTGILKDLPVNTDNNTQVYLSYPTLKTFNSWLGSDDAWGGINSGMECFVKLLPNVPPYQVENALQTYVKKFRPRAKNVHHYKLQPLSDIHFNARYDGVMEKKNLWVLTCIALFLIVTACINFINLATAQAMNRSKEIGIRKVLGSLRGQLFWQFITETFFITLIAAIAAIGLSYLALPVVNNWFRSQMNLNPLSDPILLGFIGALIVVVTFFAGSYPGLILSGFKPIVALKNKITQTQVGGLNTRRSLIVTQFAISQVLIIGMIVIGLQMHYATNSDMGFAKDAIVMIPTVEENLTTMRTMTDRFRKIPGVEKTSLCYGAPASNSNWTTSMRIDDNTEEEVFKINVKSADNNYVSTFGLQLVAGRNIFPSDSATEYIVNETLARKLNLTNDQLIGKMLTINGRIKAPIVGVVKDFHDQSFHSDINPVAIASTPQSFNNYAVKINMADAKHTLASLEKIWSQANPDKVYQFEFLDEQIASFYQTEQLMLKLIESFALIAILIGCFGLYGLVSFIAAQKTKEIGIRKVLGGTIAHILWMFGKEFSRLILVAFVVAAPVAWWLMSAWLKDFKYPVKLSIWMFLVTILATAVITGITISYQSIKSSLANPVKSLRTD</sequence>
<evidence type="ECO:0000256" key="5">
    <source>
        <dbReference type="ARBA" id="ARBA00023136"/>
    </source>
</evidence>
<dbReference type="Proteomes" id="UP000753802">
    <property type="component" value="Unassembled WGS sequence"/>
</dbReference>
<name>A0ABW9ZTV8_9BACT</name>
<evidence type="ECO:0000313" key="10">
    <source>
        <dbReference type="Proteomes" id="UP000753802"/>
    </source>
</evidence>
<protein>
    <submittedName>
        <fullName evidence="9">FtsX-like permease family protein</fullName>
    </submittedName>
</protein>
<feature type="transmembrane region" description="Helical" evidence="6">
    <location>
        <begin position="378"/>
        <end position="405"/>
    </location>
</feature>
<organism evidence="9 10">
    <name type="scientific">Sediminibacterium roseum</name>
    <dbReference type="NCBI Taxonomy" id="1978412"/>
    <lineage>
        <taxon>Bacteria</taxon>
        <taxon>Pseudomonadati</taxon>
        <taxon>Bacteroidota</taxon>
        <taxon>Chitinophagia</taxon>
        <taxon>Chitinophagales</taxon>
        <taxon>Chitinophagaceae</taxon>
        <taxon>Sediminibacterium</taxon>
    </lineage>
</organism>
<gene>
    <name evidence="9" type="ORF">GWC95_11620</name>
</gene>
<dbReference type="InterPro" id="IPR025857">
    <property type="entry name" value="MacB_PCD"/>
</dbReference>
<dbReference type="Pfam" id="PF02687">
    <property type="entry name" value="FtsX"/>
    <property type="match status" value="2"/>
</dbReference>
<feature type="transmembrane region" description="Helical" evidence="6">
    <location>
        <begin position="434"/>
        <end position="453"/>
    </location>
</feature>
<dbReference type="InterPro" id="IPR003838">
    <property type="entry name" value="ABC3_permease_C"/>
</dbReference>
<evidence type="ECO:0000313" key="9">
    <source>
        <dbReference type="EMBL" id="NCI50576.1"/>
    </source>
</evidence>
<dbReference type="PANTHER" id="PTHR30572:SF18">
    <property type="entry name" value="ABC-TYPE MACROLIDE FAMILY EXPORT SYSTEM PERMEASE COMPONENT 2"/>
    <property type="match status" value="1"/>
</dbReference>
<dbReference type="PROSITE" id="PS51257">
    <property type="entry name" value="PROKAR_LIPOPROTEIN"/>
    <property type="match status" value="1"/>
</dbReference>
<accession>A0ABW9ZTV8</accession>
<feature type="transmembrane region" description="Helical" evidence="6">
    <location>
        <begin position="331"/>
        <end position="358"/>
    </location>
</feature>
<comment type="caution">
    <text evidence="9">The sequence shown here is derived from an EMBL/GenBank/DDBJ whole genome shotgun (WGS) entry which is preliminary data.</text>
</comment>
<evidence type="ECO:0000256" key="6">
    <source>
        <dbReference type="SAM" id="Phobius"/>
    </source>
</evidence>
<reference evidence="9 10" key="1">
    <citation type="submission" date="2020-01" db="EMBL/GenBank/DDBJ databases">
        <title>Genome analysis.</title>
        <authorList>
            <person name="Wu S."/>
            <person name="Wang G."/>
        </authorList>
    </citation>
    <scope>NUCLEOTIDE SEQUENCE [LARGE SCALE GENOMIC DNA]</scope>
    <source>
        <strain evidence="9 10">SYL130</strain>
    </source>
</reference>
<feature type="domain" description="MacB-like periplasmic core" evidence="8">
    <location>
        <begin position="438"/>
        <end position="613"/>
    </location>
</feature>
<dbReference type="Pfam" id="PF12704">
    <property type="entry name" value="MacB_PCD"/>
    <property type="match status" value="2"/>
</dbReference>
<dbReference type="RefSeq" id="WP_161818894.1">
    <property type="nucleotide sequence ID" value="NZ_JAACJS010000015.1"/>
</dbReference>
<proteinExistence type="predicted"/>
<evidence type="ECO:0000256" key="2">
    <source>
        <dbReference type="ARBA" id="ARBA00022475"/>
    </source>
</evidence>
<feature type="transmembrane region" description="Helical" evidence="6">
    <location>
        <begin position="726"/>
        <end position="745"/>
    </location>
</feature>
<keyword evidence="3 6" id="KW-0812">Transmembrane</keyword>
<evidence type="ECO:0000256" key="4">
    <source>
        <dbReference type="ARBA" id="ARBA00022989"/>
    </source>
</evidence>
<keyword evidence="4 6" id="KW-1133">Transmembrane helix</keyword>
<dbReference type="EMBL" id="JAACJS010000015">
    <property type="protein sequence ID" value="NCI50576.1"/>
    <property type="molecule type" value="Genomic_DNA"/>
</dbReference>
<feature type="domain" description="ABC3 transporter permease C-terminal" evidence="7">
    <location>
        <begin position="674"/>
        <end position="783"/>
    </location>
</feature>
<feature type="transmembrane region" description="Helical" evidence="6">
    <location>
        <begin position="285"/>
        <end position="307"/>
    </location>
</feature>
<evidence type="ECO:0000256" key="1">
    <source>
        <dbReference type="ARBA" id="ARBA00004651"/>
    </source>
</evidence>
<dbReference type="InterPro" id="IPR050250">
    <property type="entry name" value="Macrolide_Exporter_MacB"/>
</dbReference>
<keyword evidence="10" id="KW-1185">Reference proteome</keyword>
<feature type="domain" description="MacB-like periplasmic core" evidence="8">
    <location>
        <begin position="20"/>
        <end position="247"/>
    </location>
</feature>
<feature type="transmembrane region" description="Helical" evidence="6">
    <location>
        <begin position="21"/>
        <end position="41"/>
    </location>
</feature>
<keyword evidence="2" id="KW-1003">Cell membrane</keyword>
<keyword evidence="5 6" id="KW-0472">Membrane</keyword>
<feature type="transmembrane region" description="Helical" evidence="6">
    <location>
        <begin position="757"/>
        <end position="777"/>
    </location>
</feature>